<dbReference type="SUPFAM" id="SSF52058">
    <property type="entry name" value="L domain-like"/>
    <property type="match status" value="1"/>
</dbReference>
<dbReference type="GO" id="GO:0005737">
    <property type="term" value="C:cytoplasm"/>
    <property type="evidence" value="ECO:0007669"/>
    <property type="project" value="UniProtKB-SubCell"/>
</dbReference>
<evidence type="ECO:0000256" key="4">
    <source>
        <dbReference type="ARBA" id="ARBA00022737"/>
    </source>
</evidence>
<comment type="subcellular location">
    <subcellularLocation>
        <location evidence="1">Cytoplasm</location>
    </subcellularLocation>
</comment>
<keyword evidence="3" id="KW-0433">Leucine-rich repeat</keyword>
<dbReference type="EMBL" id="GDHC01005658">
    <property type="protein sequence ID" value="JAQ12971.1"/>
    <property type="molecule type" value="Transcribed_RNA"/>
</dbReference>
<gene>
    <name evidence="5" type="ORF">g.96076</name>
</gene>
<proteinExistence type="predicted"/>
<keyword evidence="4" id="KW-0677">Repeat</keyword>
<dbReference type="InterPro" id="IPR032675">
    <property type="entry name" value="LRR_dom_sf"/>
</dbReference>
<evidence type="ECO:0000256" key="2">
    <source>
        <dbReference type="ARBA" id="ARBA00022490"/>
    </source>
</evidence>
<dbReference type="GO" id="GO:0005634">
    <property type="term" value="C:nucleus"/>
    <property type="evidence" value="ECO:0007669"/>
    <property type="project" value="TreeGrafter"/>
</dbReference>
<keyword evidence="2" id="KW-0963">Cytoplasm</keyword>
<dbReference type="PANTHER" id="PTHR22710:SF2">
    <property type="entry name" value="X-RAY RADIATION RESISTANCE-ASSOCIATED PROTEIN 1"/>
    <property type="match status" value="1"/>
</dbReference>
<accession>A0A146LZG0</accession>
<dbReference type="PANTHER" id="PTHR22710">
    <property type="entry name" value="X-RAY RADIATION RESISTANCE ASSOCIATED PROTEIN 1 XRRA1"/>
    <property type="match status" value="1"/>
</dbReference>
<dbReference type="Gene3D" id="3.80.10.10">
    <property type="entry name" value="Ribonuclease Inhibitor"/>
    <property type="match status" value="1"/>
</dbReference>
<organism evidence="5">
    <name type="scientific">Lygus hesperus</name>
    <name type="common">Western plant bug</name>
    <dbReference type="NCBI Taxonomy" id="30085"/>
    <lineage>
        <taxon>Eukaryota</taxon>
        <taxon>Metazoa</taxon>
        <taxon>Ecdysozoa</taxon>
        <taxon>Arthropoda</taxon>
        <taxon>Hexapoda</taxon>
        <taxon>Insecta</taxon>
        <taxon>Pterygota</taxon>
        <taxon>Neoptera</taxon>
        <taxon>Paraneoptera</taxon>
        <taxon>Hemiptera</taxon>
        <taxon>Heteroptera</taxon>
        <taxon>Panheteroptera</taxon>
        <taxon>Cimicomorpha</taxon>
        <taxon>Miridae</taxon>
        <taxon>Mirini</taxon>
        <taxon>Lygus</taxon>
    </lineage>
</organism>
<reference evidence="5" key="1">
    <citation type="journal article" date="2016" name="Gigascience">
        <title>De novo construction of an expanded transcriptome assembly for the western tarnished plant bug, Lygus hesperus.</title>
        <authorList>
            <person name="Tassone E.E."/>
            <person name="Geib S.M."/>
            <person name="Hall B."/>
            <person name="Fabrick J.A."/>
            <person name="Brent C.S."/>
            <person name="Hull J.J."/>
        </authorList>
    </citation>
    <scope>NUCLEOTIDE SEQUENCE</scope>
</reference>
<name>A0A146LZG0_LYGHE</name>
<evidence type="ECO:0000313" key="5">
    <source>
        <dbReference type="EMBL" id="JAQ12971.1"/>
    </source>
</evidence>
<protein>
    <submittedName>
        <fullName evidence="5">Uncharacterized protein</fullName>
    </submittedName>
</protein>
<dbReference type="AlphaFoldDB" id="A0A146LZG0"/>
<evidence type="ECO:0000256" key="3">
    <source>
        <dbReference type="ARBA" id="ARBA00022614"/>
    </source>
</evidence>
<sequence>MHSYFRLMPAPSLALHKARRRVQDAMRVLAYQKERVRARCRDKLLDANLLLSTINTFAPSATDVVEVALPDACLCGAVHNELLQFTHLRTIDVSGNTLQLADLSSLPALQSLDLTANNIHTL</sequence>
<evidence type="ECO:0000256" key="1">
    <source>
        <dbReference type="ARBA" id="ARBA00004496"/>
    </source>
</evidence>